<keyword evidence="6 8" id="KW-1133">Transmembrane helix</keyword>
<protein>
    <submittedName>
        <fullName evidence="9">Iron ABC transporter permease</fullName>
    </submittedName>
</protein>
<dbReference type="Proteomes" id="UP000779049">
    <property type="component" value="Unassembled WGS sequence"/>
</dbReference>
<evidence type="ECO:0000313" key="10">
    <source>
        <dbReference type="Proteomes" id="UP000779049"/>
    </source>
</evidence>
<name>A0ABS7L423_9FIRM</name>
<feature type="transmembrane region" description="Helical" evidence="8">
    <location>
        <begin position="155"/>
        <end position="176"/>
    </location>
</feature>
<evidence type="ECO:0000256" key="2">
    <source>
        <dbReference type="ARBA" id="ARBA00007935"/>
    </source>
</evidence>
<comment type="similarity">
    <text evidence="2">Belongs to the binding-protein-dependent transport system permease family. FecCD subfamily.</text>
</comment>
<evidence type="ECO:0000256" key="7">
    <source>
        <dbReference type="ARBA" id="ARBA00023136"/>
    </source>
</evidence>
<feature type="transmembrane region" description="Helical" evidence="8">
    <location>
        <begin position="196"/>
        <end position="216"/>
    </location>
</feature>
<reference evidence="9 10" key="1">
    <citation type="journal article" date="2020" name="New Microbes New Infect">
        <title>Sellimonas caecigallum sp. nov., description and genome sequence of a new member of the Sellimonas genus isolated from the cecum of feral chicken.</title>
        <authorList>
            <person name="Wongkuna S."/>
            <person name="Ghimire S."/>
            <person name="Antony L."/>
            <person name="Chankhamhaengdecha S."/>
            <person name="Janvilisri T."/>
            <person name="Scaria J."/>
        </authorList>
    </citation>
    <scope>NUCLEOTIDE SEQUENCE [LARGE SCALE GENOMIC DNA]</scope>
    <source>
        <strain evidence="9 10">SW451</strain>
    </source>
</reference>
<keyword evidence="3" id="KW-0813">Transport</keyword>
<evidence type="ECO:0000256" key="1">
    <source>
        <dbReference type="ARBA" id="ARBA00004651"/>
    </source>
</evidence>
<dbReference type="CDD" id="cd06550">
    <property type="entry name" value="TM_ABC_iron-siderophores_like"/>
    <property type="match status" value="1"/>
</dbReference>
<evidence type="ECO:0000256" key="5">
    <source>
        <dbReference type="ARBA" id="ARBA00022692"/>
    </source>
</evidence>
<keyword evidence="7 8" id="KW-0472">Membrane</keyword>
<dbReference type="Pfam" id="PF01032">
    <property type="entry name" value="FecCD"/>
    <property type="match status" value="1"/>
</dbReference>
<dbReference type="RefSeq" id="WP_087212790.1">
    <property type="nucleotide sequence ID" value="NZ_CP173660.1"/>
</dbReference>
<dbReference type="EMBL" id="VIRV01000001">
    <property type="protein sequence ID" value="MBY0757657.1"/>
    <property type="molecule type" value="Genomic_DNA"/>
</dbReference>
<evidence type="ECO:0000256" key="3">
    <source>
        <dbReference type="ARBA" id="ARBA00022448"/>
    </source>
</evidence>
<evidence type="ECO:0000256" key="8">
    <source>
        <dbReference type="SAM" id="Phobius"/>
    </source>
</evidence>
<dbReference type="PANTHER" id="PTHR30472">
    <property type="entry name" value="FERRIC ENTEROBACTIN TRANSPORT SYSTEM PERMEASE PROTEIN"/>
    <property type="match status" value="1"/>
</dbReference>
<dbReference type="InterPro" id="IPR000522">
    <property type="entry name" value="ABC_transptr_permease_BtuC"/>
</dbReference>
<feature type="transmembrane region" description="Helical" evidence="8">
    <location>
        <begin position="61"/>
        <end position="81"/>
    </location>
</feature>
<evidence type="ECO:0000256" key="4">
    <source>
        <dbReference type="ARBA" id="ARBA00022475"/>
    </source>
</evidence>
<feature type="transmembrane region" description="Helical" evidence="8">
    <location>
        <begin position="121"/>
        <end position="143"/>
    </location>
</feature>
<comment type="caution">
    <text evidence="9">The sequence shown here is derived from an EMBL/GenBank/DDBJ whole genome shotgun (WGS) entry which is preliminary data.</text>
</comment>
<comment type="subcellular location">
    <subcellularLocation>
        <location evidence="1">Cell membrane</location>
        <topology evidence="1">Multi-pass membrane protein</topology>
    </subcellularLocation>
</comment>
<gene>
    <name evidence="9" type="ORF">FLB61_00820</name>
</gene>
<feature type="transmembrane region" description="Helical" evidence="8">
    <location>
        <begin position="311"/>
        <end position="332"/>
    </location>
</feature>
<keyword evidence="10" id="KW-1185">Reference proteome</keyword>
<dbReference type="InterPro" id="IPR037294">
    <property type="entry name" value="ABC_BtuC-like"/>
</dbReference>
<dbReference type="PANTHER" id="PTHR30472:SF64">
    <property type="entry name" value="IRON(3+)-HYDROXAMATE IMPORT SYSTEM PERMEASE PROTEIN FHUG"/>
    <property type="match status" value="1"/>
</dbReference>
<dbReference type="Gene3D" id="1.10.3470.10">
    <property type="entry name" value="ABC transporter involved in vitamin B12 uptake, BtuC"/>
    <property type="match status" value="1"/>
</dbReference>
<organism evidence="9 10">
    <name type="scientific">Sellimonas caecigallum</name>
    <dbReference type="NCBI Taxonomy" id="2592333"/>
    <lineage>
        <taxon>Bacteria</taxon>
        <taxon>Bacillati</taxon>
        <taxon>Bacillota</taxon>
        <taxon>Clostridia</taxon>
        <taxon>Lachnospirales</taxon>
        <taxon>Lachnospiraceae</taxon>
        <taxon>Sellimonas</taxon>
    </lineage>
</organism>
<accession>A0ABS7L423</accession>
<sequence>MKKSKYKIAVLVCIVLLLLTVIISLMVGSYQMTPGEVIGTFLGNGDSMQRFTIYELRLPRVVLAVIVASALGVSGGVLQAVTRNPLSEPGMIGINAGAALFVVVWISAGTSAYYSELAASKAFFMPLLAIMGSLLTVAVIYLFSYKRGIRPVRFILTGVGVNAGITAVISFYQLNMSKGDYNQVLTWTNGSLWGSSWHYIIITLPLILVLIFFILFRSKVLDVLALGDELAMGVGVSLQREVLFFLILSSCLAAIATSVAGNIAFLGLLGPQIAKRLAGPSHRKMLPLSAGVSAVILVAADTAARNLFSPIEIPVGIIVSIVGVPYFIYIMLKGK</sequence>
<proteinExistence type="inferred from homology"/>
<evidence type="ECO:0000256" key="6">
    <source>
        <dbReference type="ARBA" id="ARBA00022989"/>
    </source>
</evidence>
<feature type="transmembrane region" description="Helical" evidence="8">
    <location>
        <begin position="242"/>
        <end position="265"/>
    </location>
</feature>
<evidence type="ECO:0000313" key="9">
    <source>
        <dbReference type="EMBL" id="MBY0757657.1"/>
    </source>
</evidence>
<keyword evidence="5 8" id="KW-0812">Transmembrane</keyword>
<dbReference type="SUPFAM" id="SSF81345">
    <property type="entry name" value="ABC transporter involved in vitamin B12 uptake, BtuC"/>
    <property type="match status" value="1"/>
</dbReference>
<keyword evidence="4" id="KW-1003">Cell membrane</keyword>
<feature type="transmembrane region" description="Helical" evidence="8">
    <location>
        <begin position="93"/>
        <end position="115"/>
    </location>
</feature>